<evidence type="ECO:0000256" key="1">
    <source>
        <dbReference type="ARBA" id="ARBA00004141"/>
    </source>
</evidence>
<dbReference type="PANTHER" id="PTHR30070:SF1">
    <property type="entry name" value="CYTOCHROME C BIOGENESIS B-RELATED"/>
    <property type="match status" value="1"/>
</dbReference>
<evidence type="ECO:0000256" key="6">
    <source>
        <dbReference type="ARBA" id="ARBA00022989"/>
    </source>
</evidence>
<accession>A0A8H2SEL0</accession>
<reference evidence="9" key="1">
    <citation type="submission" date="2020-12" db="EMBL/GenBank/DDBJ databases">
        <title>Both Conifer II and Gnetales are characterized by a high frequency of ancient mitochondrial gene transfer to the nuclear genome.</title>
        <authorList>
            <person name="Kan S.L."/>
            <person name="Shen T."/>
            <person name="Ran J.H."/>
            <person name="Wang X.Q."/>
        </authorList>
    </citation>
    <scope>NUCLEOTIDE SEQUENCE</scope>
</reference>
<name>A0A8H2SEL0_9CONI</name>
<evidence type="ECO:0000256" key="7">
    <source>
        <dbReference type="ARBA" id="ARBA00023136"/>
    </source>
</evidence>
<evidence type="ECO:0000256" key="3">
    <source>
        <dbReference type="ARBA" id="ARBA00022448"/>
    </source>
</evidence>
<keyword evidence="9" id="KW-0496">Mitochondrion</keyword>
<organism evidence="9">
    <name type="scientific">Podocarpus macrophyllus</name>
    <dbReference type="NCBI Taxonomy" id="58043"/>
    <lineage>
        <taxon>Eukaryota</taxon>
        <taxon>Viridiplantae</taxon>
        <taxon>Streptophyta</taxon>
        <taxon>Embryophyta</taxon>
        <taxon>Tracheophyta</taxon>
        <taxon>Spermatophyta</taxon>
        <taxon>Pinopsida</taxon>
        <taxon>Pinidae</taxon>
        <taxon>Conifers II</taxon>
        <taxon>Araucariales</taxon>
        <taxon>Podocarpaceae</taxon>
        <taxon>Podocarpus</taxon>
    </lineage>
</organism>
<proteinExistence type="inferred from homology"/>
<dbReference type="GO" id="GO:0017004">
    <property type="term" value="P:cytochrome complex assembly"/>
    <property type="evidence" value="ECO:0007669"/>
    <property type="project" value="UniProtKB-KW"/>
</dbReference>
<dbReference type="EMBL" id="MW354417">
    <property type="protein sequence ID" value="QXE44195.1"/>
    <property type="molecule type" value="Genomic_DNA"/>
</dbReference>
<geneLocation type="mitochondrion" evidence="9"/>
<keyword evidence="6 8" id="KW-1133">Transmembrane helix</keyword>
<comment type="subcellular location">
    <subcellularLocation>
        <location evidence="1">Membrane</location>
        <topology evidence="1">Multi-pass membrane protein</topology>
    </subcellularLocation>
</comment>
<evidence type="ECO:0000256" key="2">
    <source>
        <dbReference type="ARBA" id="ARBA00010544"/>
    </source>
</evidence>
<dbReference type="GO" id="GO:1903607">
    <property type="term" value="P:cytochrome c biosynthetic process"/>
    <property type="evidence" value="ECO:0007669"/>
    <property type="project" value="TreeGrafter"/>
</dbReference>
<sequence>MRRLLIGLLYKQILLNFSTLITSFYPFLSYIVVTPFIMGSEKEFSCHFHLGLIRIPPPLSPLPEPFFRNDKEDGTPESYPSSTYCSPEILPLQLVGHRVFRISCVFRSLPIPQLLYQFDRSGMNWFNIPPGSPIFTLMCGIHSCSALGISSSGWNSSQNSTTLPTRSPLIVSRTPIETEWFHVPLSIGYSPPFASLSPIPVSIGLRDSMANNRNPSFIEIVRALIPLAAHPLLPIRES</sequence>
<keyword evidence="4 8" id="KW-0812">Transmembrane</keyword>
<dbReference type="PANTHER" id="PTHR30070">
    <property type="entry name" value="HEME EXPORTER PROTEIN B"/>
    <property type="match status" value="1"/>
</dbReference>
<evidence type="ECO:0000313" key="9">
    <source>
        <dbReference type="EMBL" id="QXE44195.1"/>
    </source>
</evidence>
<dbReference type="GO" id="GO:0015232">
    <property type="term" value="F:heme transmembrane transporter activity"/>
    <property type="evidence" value="ECO:0007669"/>
    <property type="project" value="InterPro"/>
</dbReference>
<keyword evidence="7 8" id="KW-0472">Membrane</keyword>
<evidence type="ECO:0000256" key="8">
    <source>
        <dbReference type="SAM" id="Phobius"/>
    </source>
</evidence>
<gene>
    <name evidence="9" type="primary">ccmB</name>
</gene>
<dbReference type="GO" id="GO:0016020">
    <property type="term" value="C:membrane"/>
    <property type="evidence" value="ECO:0007669"/>
    <property type="project" value="UniProtKB-SubCell"/>
</dbReference>
<keyword evidence="5" id="KW-0201">Cytochrome c-type biogenesis</keyword>
<evidence type="ECO:0000256" key="4">
    <source>
        <dbReference type="ARBA" id="ARBA00022692"/>
    </source>
</evidence>
<protein>
    <submittedName>
        <fullName evidence="9">Cytochrome c biogenesis B</fullName>
    </submittedName>
</protein>
<dbReference type="AlphaFoldDB" id="A0A8H2SEL0"/>
<feature type="transmembrane region" description="Helical" evidence="8">
    <location>
        <begin position="12"/>
        <end position="38"/>
    </location>
</feature>
<dbReference type="InterPro" id="IPR003544">
    <property type="entry name" value="Cyt_c_biogenesis_CcmB"/>
</dbReference>
<comment type="similarity">
    <text evidence="2">Belongs to the CcmB/CycW/HelB family.</text>
</comment>
<keyword evidence="3" id="KW-0813">Transport</keyword>
<evidence type="ECO:0000256" key="5">
    <source>
        <dbReference type="ARBA" id="ARBA00022748"/>
    </source>
</evidence>